<dbReference type="InterPro" id="IPR016977">
    <property type="entry name" value="ComGF"/>
</dbReference>
<proteinExistence type="predicted"/>
<dbReference type="AlphaFoldDB" id="A0A7V7RN40"/>
<gene>
    <name evidence="2" type="ORF">F7732_07100</name>
</gene>
<dbReference type="Proteomes" id="UP000441354">
    <property type="component" value="Unassembled WGS sequence"/>
</dbReference>
<protein>
    <submittedName>
        <fullName evidence="2">Competence protein comGF</fullName>
    </submittedName>
</protein>
<keyword evidence="1" id="KW-0472">Membrane</keyword>
<feature type="transmembrane region" description="Helical" evidence="1">
    <location>
        <begin position="29"/>
        <end position="51"/>
    </location>
</feature>
<keyword evidence="3" id="KW-1185">Reference proteome</keyword>
<dbReference type="OrthoDB" id="2361316at2"/>
<organism evidence="2 3">
    <name type="scientific">Bacillus mesophilum</name>
    <dbReference type="NCBI Taxonomy" id="1071718"/>
    <lineage>
        <taxon>Bacteria</taxon>
        <taxon>Bacillati</taxon>
        <taxon>Bacillota</taxon>
        <taxon>Bacilli</taxon>
        <taxon>Bacillales</taxon>
        <taxon>Bacillaceae</taxon>
        <taxon>Bacillus</taxon>
    </lineage>
</organism>
<sequence>MYFMKGTAKLLGKYVNQSTNEKGFTMLDALYGFTVFLLIMSLIPLTMNHIIQSSETNKIIAKMEWNIFIQQLKKEVRLSEGGIEVANGKLIVRKNQQQISYEKYGSNIRRRVNGTGHEIVMQNVRDVTYEEQRKSLVIRMIDTKDETHTSLITPFITGASQ</sequence>
<accession>A0A7V7RN40</accession>
<name>A0A7V7RN40_9BACI</name>
<reference evidence="2 3" key="1">
    <citation type="journal article" date="2014" name="Arch. Microbiol.">
        <title>Bacillus mesophilum sp. nov., strain IITR-54T, a novel 4-chlorobiphenyl dechlorinating bacterium.</title>
        <authorList>
            <person name="Manickam N."/>
            <person name="Singh N.K."/>
            <person name="Bajaj A."/>
            <person name="Kumar R.M."/>
            <person name="Kaur G."/>
            <person name="Kaur N."/>
            <person name="Bala M."/>
            <person name="Kumar A."/>
            <person name="Mayilraj S."/>
        </authorList>
    </citation>
    <scope>NUCLEOTIDE SEQUENCE [LARGE SCALE GENOMIC DNA]</scope>
    <source>
        <strain evidence="2 3">IITR-54</strain>
    </source>
</reference>
<dbReference type="EMBL" id="WBOT01000002">
    <property type="protein sequence ID" value="KAB2333845.1"/>
    <property type="molecule type" value="Genomic_DNA"/>
</dbReference>
<keyword evidence="1" id="KW-0812">Transmembrane</keyword>
<keyword evidence="1" id="KW-1133">Transmembrane helix</keyword>
<dbReference type="NCBIfam" id="NF041002">
    <property type="entry name" value="pilin_ComGF"/>
    <property type="match status" value="1"/>
</dbReference>
<evidence type="ECO:0000256" key="1">
    <source>
        <dbReference type="SAM" id="Phobius"/>
    </source>
</evidence>
<dbReference type="Pfam" id="PF15980">
    <property type="entry name" value="ComGF"/>
    <property type="match status" value="1"/>
</dbReference>
<evidence type="ECO:0000313" key="3">
    <source>
        <dbReference type="Proteomes" id="UP000441354"/>
    </source>
</evidence>
<comment type="caution">
    <text evidence="2">The sequence shown here is derived from an EMBL/GenBank/DDBJ whole genome shotgun (WGS) entry which is preliminary data.</text>
</comment>
<evidence type="ECO:0000313" key="2">
    <source>
        <dbReference type="EMBL" id="KAB2333845.1"/>
    </source>
</evidence>